<keyword evidence="11" id="KW-0067">ATP-binding</keyword>
<sequence>MVVLIPTGFVIFQVFSNFYYNEVKQNIDELSTQYASSIKSMKDKKIIGVFESLSDLTGMDLIVVDSKGQIVSSSGVEGLEKGKYIPKNEHSLLKNGESVQKEYEAPQSKDHFLLAGKPINTSDGYEGSIFVLSSIEKIHTSIKHVQKLLILVGVGAFFMMLGFAFFLSRKLAAPLLQMEKATKEIAKGDLEFPLEYKSNDEVGQLVKAINILKNELKQNRDSKQAFFASISHELRTPITYIEGYSKALKNELYRDEEERIQYLETISRASHQLKGLINDLFDLSKMEIDQFVLNQEIIDVTEVIEGVISKVKLKAREKNINIHFINRSDDSFLFADGVRIEQIFLNITDNALRYTESGEIIIDVKNTLDYLEINISDTGKGIPESEIPYIFDRFYRVEKSRSRQYGGSGLGLSIVKKLVELHGGKIFVFSSLGEGTRFEMRFPLPEGKGGGIKS</sequence>
<gene>
    <name evidence="18" type="ORF">CGZ90_19485</name>
</gene>
<dbReference type="Gene3D" id="1.10.287.130">
    <property type="match status" value="1"/>
</dbReference>
<dbReference type="Pfam" id="PF00512">
    <property type="entry name" value="HisKA"/>
    <property type="match status" value="1"/>
</dbReference>
<evidence type="ECO:0000256" key="6">
    <source>
        <dbReference type="ARBA" id="ARBA00022553"/>
    </source>
</evidence>
<comment type="caution">
    <text evidence="18">The sequence shown here is derived from an EMBL/GenBank/DDBJ whole genome shotgun (WGS) entry which is preliminary data.</text>
</comment>
<evidence type="ECO:0000313" key="19">
    <source>
        <dbReference type="Proteomes" id="UP000215059"/>
    </source>
</evidence>
<dbReference type="PANTHER" id="PTHR45528:SF1">
    <property type="entry name" value="SENSOR HISTIDINE KINASE CPXA"/>
    <property type="match status" value="1"/>
</dbReference>
<evidence type="ECO:0000256" key="2">
    <source>
        <dbReference type="ARBA" id="ARBA00004314"/>
    </source>
</evidence>
<evidence type="ECO:0000256" key="9">
    <source>
        <dbReference type="ARBA" id="ARBA00022741"/>
    </source>
</evidence>
<dbReference type="CDD" id="cd00082">
    <property type="entry name" value="HisKA"/>
    <property type="match status" value="1"/>
</dbReference>
<feature type="transmembrane region" description="Helical" evidence="15">
    <location>
        <begin position="148"/>
        <end position="167"/>
    </location>
</feature>
<dbReference type="PROSITE" id="PS50109">
    <property type="entry name" value="HIS_KIN"/>
    <property type="match status" value="1"/>
</dbReference>
<evidence type="ECO:0000313" key="18">
    <source>
        <dbReference type="EMBL" id="OYD56066.1"/>
    </source>
</evidence>
<dbReference type="Gene3D" id="3.30.565.10">
    <property type="entry name" value="Histidine kinase-like ATPase, C-terminal domain"/>
    <property type="match status" value="1"/>
</dbReference>
<evidence type="ECO:0000259" key="16">
    <source>
        <dbReference type="PROSITE" id="PS50109"/>
    </source>
</evidence>
<evidence type="ECO:0000256" key="4">
    <source>
        <dbReference type="ARBA" id="ARBA00012438"/>
    </source>
</evidence>
<keyword evidence="6" id="KW-0597">Phosphoprotein</keyword>
<keyword evidence="12 15" id="KW-1133">Transmembrane helix</keyword>
<dbReference type="EC" id="2.7.13.3" evidence="4"/>
<dbReference type="GO" id="GO:0000155">
    <property type="term" value="F:phosphorelay sensor kinase activity"/>
    <property type="evidence" value="ECO:0007669"/>
    <property type="project" value="InterPro"/>
</dbReference>
<keyword evidence="13" id="KW-0902">Two-component regulatory system</keyword>
<evidence type="ECO:0000256" key="12">
    <source>
        <dbReference type="ARBA" id="ARBA00022989"/>
    </source>
</evidence>
<dbReference type="GO" id="GO:0045121">
    <property type="term" value="C:membrane raft"/>
    <property type="evidence" value="ECO:0007669"/>
    <property type="project" value="UniProtKB-SubCell"/>
</dbReference>
<dbReference type="GO" id="GO:0005886">
    <property type="term" value="C:plasma membrane"/>
    <property type="evidence" value="ECO:0007669"/>
    <property type="project" value="UniProtKB-SubCell"/>
</dbReference>
<dbReference type="PROSITE" id="PS50885">
    <property type="entry name" value="HAMP"/>
    <property type="match status" value="1"/>
</dbReference>
<dbReference type="SMART" id="SM00387">
    <property type="entry name" value="HATPase_c"/>
    <property type="match status" value="1"/>
</dbReference>
<dbReference type="InterPro" id="IPR004358">
    <property type="entry name" value="Sig_transdc_His_kin-like_C"/>
</dbReference>
<dbReference type="PANTHER" id="PTHR45528">
    <property type="entry name" value="SENSOR HISTIDINE KINASE CPXA"/>
    <property type="match status" value="1"/>
</dbReference>
<dbReference type="SMART" id="SM00388">
    <property type="entry name" value="HisKA"/>
    <property type="match status" value="1"/>
</dbReference>
<dbReference type="InterPro" id="IPR003660">
    <property type="entry name" value="HAMP_dom"/>
</dbReference>
<dbReference type="CDD" id="cd16922">
    <property type="entry name" value="HATPase_EvgS-ArcB-TorS-like"/>
    <property type="match status" value="1"/>
</dbReference>
<evidence type="ECO:0000256" key="13">
    <source>
        <dbReference type="ARBA" id="ARBA00023012"/>
    </source>
</evidence>
<dbReference type="InterPro" id="IPR003661">
    <property type="entry name" value="HisK_dim/P_dom"/>
</dbReference>
<keyword evidence="19" id="KW-1185">Reference proteome</keyword>
<evidence type="ECO:0000256" key="11">
    <source>
        <dbReference type="ARBA" id="ARBA00022840"/>
    </source>
</evidence>
<dbReference type="SUPFAM" id="SSF55874">
    <property type="entry name" value="ATPase domain of HSP90 chaperone/DNA topoisomerase II/histidine kinase"/>
    <property type="match status" value="1"/>
</dbReference>
<dbReference type="PRINTS" id="PR00344">
    <property type="entry name" value="BCTRLSENSOR"/>
</dbReference>
<dbReference type="InterPro" id="IPR036890">
    <property type="entry name" value="HATPase_C_sf"/>
</dbReference>
<feature type="domain" description="HAMP" evidence="17">
    <location>
        <begin position="169"/>
        <end position="221"/>
    </location>
</feature>
<dbReference type="FunFam" id="1.10.287.130:FF:000001">
    <property type="entry name" value="Two-component sensor histidine kinase"/>
    <property type="match status" value="1"/>
</dbReference>
<dbReference type="InterPro" id="IPR005467">
    <property type="entry name" value="His_kinase_dom"/>
</dbReference>
<comment type="catalytic activity">
    <reaction evidence="1">
        <text>ATP + protein L-histidine = ADP + protein N-phospho-L-histidine.</text>
        <dbReference type="EC" id="2.7.13.3"/>
    </reaction>
</comment>
<dbReference type="GO" id="GO:0005524">
    <property type="term" value="F:ATP binding"/>
    <property type="evidence" value="ECO:0007669"/>
    <property type="project" value="UniProtKB-KW"/>
</dbReference>
<keyword evidence="10" id="KW-0418">Kinase</keyword>
<dbReference type="Pfam" id="PF02518">
    <property type="entry name" value="HATPase_c"/>
    <property type="match status" value="1"/>
</dbReference>
<dbReference type="Gene3D" id="6.10.340.10">
    <property type="match status" value="1"/>
</dbReference>
<dbReference type="FunFam" id="3.30.565.10:FF:000023">
    <property type="entry name" value="PAS domain-containing sensor histidine kinase"/>
    <property type="match status" value="1"/>
</dbReference>
<dbReference type="Proteomes" id="UP000215059">
    <property type="component" value="Unassembled WGS sequence"/>
</dbReference>
<evidence type="ECO:0000256" key="15">
    <source>
        <dbReference type="SAM" id="Phobius"/>
    </source>
</evidence>
<keyword evidence="14 15" id="KW-0472">Membrane</keyword>
<dbReference type="InterPro" id="IPR036097">
    <property type="entry name" value="HisK_dim/P_sf"/>
</dbReference>
<keyword evidence="5" id="KW-1003">Cell membrane</keyword>
<evidence type="ECO:0000256" key="10">
    <source>
        <dbReference type="ARBA" id="ARBA00022777"/>
    </source>
</evidence>
<name>A0A235F460_9BACL</name>
<reference evidence="18 19" key="1">
    <citation type="submission" date="2017-07" db="EMBL/GenBank/DDBJ databases">
        <title>Fictibacillus sp. nov. GDSW-R2A3 Genome sequencing and assembly.</title>
        <authorList>
            <person name="Mayilraj S."/>
        </authorList>
    </citation>
    <scope>NUCLEOTIDE SEQUENCE [LARGE SCALE GENOMIC DNA]</scope>
    <source>
        <strain evidence="18 19">GDSW-R2A3</strain>
    </source>
</reference>
<dbReference type="OrthoDB" id="9813151at2"/>
<dbReference type="SMART" id="SM00304">
    <property type="entry name" value="HAMP"/>
    <property type="match status" value="1"/>
</dbReference>
<dbReference type="CDD" id="cd06225">
    <property type="entry name" value="HAMP"/>
    <property type="match status" value="1"/>
</dbReference>
<protein>
    <recommendedName>
        <fullName evidence="4">histidine kinase</fullName>
        <ecNumber evidence="4">2.7.13.3</ecNumber>
    </recommendedName>
</protein>
<keyword evidence="8 15" id="KW-0812">Transmembrane</keyword>
<dbReference type="InterPro" id="IPR050398">
    <property type="entry name" value="HssS/ArlS-like"/>
</dbReference>
<accession>A0A235F460</accession>
<comment type="subcellular location">
    <subcellularLocation>
        <location evidence="3">Cell membrane</location>
        <topology evidence="3">Multi-pass membrane protein</topology>
    </subcellularLocation>
    <subcellularLocation>
        <location evidence="2">Membrane raft</location>
        <topology evidence="2">Multi-pass membrane protein</topology>
    </subcellularLocation>
</comment>
<dbReference type="InterPro" id="IPR003594">
    <property type="entry name" value="HATPase_dom"/>
</dbReference>
<keyword evidence="7" id="KW-0808">Transferase</keyword>
<dbReference type="EMBL" id="NOII01000058">
    <property type="protein sequence ID" value="OYD56066.1"/>
    <property type="molecule type" value="Genomic_DNA"/>
</dbReference>
<proteinExistence type="predicted"/>
<dbReference type="SUPFAM" id="SSF158472">
    <property type="entry name" value="HAMP domain-like"/>
    <property type="match status" value="1"/>
</dbReference>
<dbReference type="RefSeq" id="WP_094254160.1">
    <property type="nucleotide sequence ID" value="NZ_NOII01000058.1"/>
</dbReference>
<organism evidence="18 19">
    <name type="scientific">Fictibacillus aquaticus</name>
    <dbReference type="NCBI Taxonomy" id="2021314"/>
    <lineage>
        <taxon>Bacteria</taxon>
        <taxon>Bacillati</taxon>
        <taxon>Bacillota</taxon>
        <taxon>Bacilli</taxon>
        <taxon>Bacillales</taxon>
        <taxon>Fictibacillaceae</taxon>
        <taxon>Fictibacillus</taxon>
    </lineage>
</organism>
<keyword evidence="9" id="KW-0547">Nucleotide-binding</keyword>
<evidence type="ECO:0000256" key="5">
    <source>
        <dbReference type="ARBA" id="ARBA00022475"/>
    </source>
</evidence>
<evidence type="ECO:0000256" key="14">
    <source>
        <dbReference type="ARBA" id="ARBA00023136"/>
    </source>
</evidence>
<evidence type="ECO:0000256" key="3">
    <source>
        <dbReference type="ARBA" id="ARBA00004651"/>
    </source>
</evidence>
<evidence type="ECO:0000259" key="17">
    <source>
        <dbReference type="PROSITE" id="PS50885"/>
    </source>
</evidence>
<dbReference type="AlphaFoldDB" id="A0A235F460"/>
<evidence type="ECO:0000256" key="8">
    <source>
        <dbReference type="ARBA" id="ARBA00022692"/>
    </source>
</evidence>
<evidence type="ECO:0000256" key="7">
    <source>
        <dbReference type="ARBA" id="ARBA00022679"/>
    </source>
</evidence>
<feature type="domain" description="Histidine kinase" evidence="16">
    <location>
        <begin position="229"/>
        <end position="446"/>
    </location>
</feature>
<dbReference type="Pfam" id="PF00672">
    <property type="entry name" value="HAMP"/>
    <property type="match status" value="1"/>
</dbReference>
<dbReference type="SUPFAM" id="SSF47384">
    <property type="entry name" value="Homodimeric domain of signal transducing histidine kinase"/>
    <property type="match status" value="1"/>
</dbReference>
<evidence type="ECO:0000256" key="1">
    <source>
        <dbReference type="ARBA" id="ARBA00000085"/>
    </source>
</evidence>